<feature type="signal peptide" evidence="1">
    <location>
        <begin position="1"/>
        <end position="22"/>
    </location>
</feature>
<dbReference type="EMBL" id="GL883024">
    <property type="protein sequence ID" value="EGG16298.1"/>
    <property type="molecule type" value="Genomic_DNA"/>
</dbReference>
<keyword evidence="3" id="KW-1185">Reference proteome</keyword>
<sequence>MKLYHLLFVICFVLFMTIMVNGDQPKVPFTKFTVVKKENGPPARTVSFAFDLDKKLILITSTDGQNLKMAMNNQIYQEIVDTILGIDPTVVHAGDVYCKSDHPTDSIVLTVTPPKGKPQPKPISWYHPLCEKKPSLIDTIEKYINQI</sequence>
<dbReference type="AlphaFoldDB" id="F4Q7B6"/>
<accession>F4Q7B6</accession>
<feature type="chain" id="PRO_5003316170" evidence="1">
    <location>
        <begin position="23"/>
        <end position="147"/>
    </location>
</feature>
<gene>
    <name evidence="2" type="ORF">DFA_09328</name>
</gene>
<evidence type="ECO:0000313" key="2">
    <source>
        <dbReference type="EMBL" id="EGG16298.1"/>
    </source>
</evidence>
<dbReference type="KEGG" id="dfa:DFA_09328"/>
<keyword evidence="1" id="KW-0732">Signal</keyword>
<name>F4Q7B6_CACFS</name>
<dbReference type="GeneID" id="14868403"/>
<proteinExistence type="predicted"/>
<organism evidence="2 3">
    <name type="scientific">Cavenderia fasciculata</name>
    <name type="common">Slime mold</name>
    <name type="synonym">Dictyostelium fasciculatum</name>
    <dbReference type="NCBI Taxonomy" id="261658"/>
    <lineage>
        <taxon>Eukaryota</taxon>
        <taxon>Amoebozoa</taxon>
        <taxon>Evosea</taxon>
        <taxon>Eumycetozoa</taxon>
        <taxon>Dictyostelia</taxon>
        <taxon>Acytosteliales</taxon>
        <taxon>Cavenderiaceae</taxon>
        <taxon>Cavenderia</taxon>
    </lineage>
</organism>
<evidence type="ECO:0000256" key="1">
    <source>
        <dbReference type="SAM" id="SignalP"/>
    </source>
</evidence>
<reference evidence="3" key="1">
    <citation type="journal article" date="2011" name="Genome Res.">
        <title>Phylogeny-wide analysis of social amoeba genomes highlights ancient origins for complex intercellular communication.</title>
        <authorList>
            <person name="Heidel A.J."/>
            <person name="Lawal H.M."/>
            <person name="Felder M."/>
            <person name="Schilde C."/>
            <person name="Helps N.R."/>
            <person name="Tunggal B."/>
            <person name="Rivero F."/>
            <person name="John U."/>
            <person name="Schleicher M."/>
            <person name="Eichinger L."/>
            <person name="Platzer M."/>
            <person name="Noegel A.A."/>
            <person name="Schaap P."/>
            <person name="Gloeckner G."/>
        </authorList>
    </citation>
    <scope>NUCLEOTIDE SEQUENCE [LARGE SCALE GENOMIC DNA]</scope>
    <source>
        <strain evidence="3">SH3</strain>
    </source>
</reference>
<protein>
    <submittedName>
        <fullName evidence="2">Uncharacterized protein</fullName>
    </submittedName>
</protein>
<dbReference type="Proteomes" id="UP000007797">
    <property type="component" value="Unassembled WGS sequence"/>
</dbReference>
<evidence type="ECO:0000313" key="3">
    <source>
        <dbReference type="Proteomes" id="UP000007797"/>
    </source>
</evidence>
<dbReference type="RefSeq" id="XP_004354682.1">
    <property type="nucleotide sequence ID" value="XM_004354630.1"/>
</dbReference>